<dbReference type="Proteomes" id="UP000050525">
    <property type="component" value="Unassembled WGS sequence"/>
</dbReference>
<accession>A0A151N6S6</accession>
<protein>
    <submittedName>
        <fullName evidence="1">Uncharacterized protein</fullName>
    </submittedName>
</protein>
<sequence>MADKAYLESTDSVAAQAHVSLLLDTPVSWFPYGFSLLVGTQSPEDKRGGFSWPSSAVSCRGERAARSAVWGPGTRKEEWHLKCEVLGGIGQSRILLIHFPSVLLHCPLHASDSRGAVVSLCWSVLGSETFPCHSIMARQLWC</sequence>
<organism evidence="1 2">
    <name type="scientific">Alligator mississippiensis</name>
    <name type="common">American alligator</name>
    <dbReference type="NCBI Taxonomy" id="8496"/>
    <lineage>
        <taxon>Eukaryota</taxon>
        <taxon>Metazoa</taxon>
        <taxon>Chordata</taxon>
        <taxon>Craniata</taxon>
        <taxon>Vertebrata</taxon>
        <taxon>Euteleostomi</taxon>
        <taxon>Archelosauria</taxon>
        <taxon>Archosauria</taxon>
        <taxon>Crocodylia</taxon>
        <taxon>Alligatoridae</taxon>
        <taxon>Alligatorinae</taxon>
        <taxon>Alligator</taxon>
    </lineage>
</organism>
<dbReference type="AlphaFoldDB" id="A0A151N6S6"/>
<evidence type="ECO:0000313" key="1">
    <source>
        <dbReference type="EMBL" id="KYO32447.1"/>
    </source>
</evidence>
<reference evidence="1 2" key="1">
    <citation type="journal article" date="2012" name="Genome Biol.">
        <title>Sequencing three crocodilian genomes to illuminate the evolution of archosaurs and amniotes.</title>
        <authorList>
            <person name="St John J.A."/>
            <person name="Braun E.L."/>
            <person name="Isberg S.R."/>
            <person name="Miles L.G."/>
            <person name="Chong A.Y."/>
            <person name="Gongora J."/>
            <person name="Dalzell P."/>
            <person name="Moran C."/>
            <person name="Bed'hom B."/>
            <person name="Abzhanov A."/>
            <person name="Burgess S.C."/>
            <person name="Cooksey A.M."/>
            <person name="Castoe T.A."/>
            <person name="Crawford N.G."/>
            <person name="Densmore L.D."/>
            <person name="Drew J.C."/>
            <person name="Edwards S.V."/>
            <person name="Faircloth B.C."/>
            <person name="Fujita M.K."/>
            <person name="Greenwold M.J."/>
            <person name="Hoffmann F.G."/>
            <person name="Howard J.M."/>
            <person name="Iguchi T."/>
            <person name="Janes D.E."/>
            <person name="Khan S.Y."/>
            <person name="Kohno S."/>
            <person name="de Koning A.J."/>
            <person name="Lance S.L."/>
            <person name="McCarthy F.M."/>
            <person name="McCormack J.E."/>
            <person name="Merchant M.E."/>
            <person name="Peterson D.G."/>
            <person name="Pollock D.D."/>
            <person name="Pourmand N."/>
            <person name="Raney B.J."/>
            <person name="Roessler K.A."/>
            <person name="Sanford J.R."/>
            <person name="Sawyer R.H."/>
            <person name="Schmidt C.J."/>
            <person name="Triplett E.W."/>
            <person name="Tuberville T.D."/>
            <person name="Venegas-Anaya M."/>
            <person name="Howard J.T."/>
            <person name="Jarvis E.D."/>
            <person name="Guillette L.J.Jr."/>
            <person name="Glenn T.C."/>
            <person name="Green R.E."/>
            <person name="Ray D.A."/>
        </authorList>
    </citation>
    <scope>NUCLEOTIDE SEQUENCE [LARGE SCALE GENOMIC DNA]</scope>
    <source>
        <strain evidence="1">KSC_2009_1</strain>
    </source>
</reference>
<keyword evidence="2" id="KW-1185">Reference proteome</keyword>
<proteinExistence type="predicted"/>
<name>A0A151N6S6_ALLMI</name>
<evidence type="ECO:0000313" key="2">
    <source>
        <dbReference type="Proteomes" id="UP000050525"/>
    </source>
</evidence>
<dbReference type="EMBL" id="AKHW03003917">
    <property type="protein sequence ID" value="KYO32447.1"/>
    <property type="molecule type" value="Genomic_DNA"/>
</dbReference>
<gene>
    <name evidence="1" type="ORF">Y1Q_0020395</name>
</gene>
<comment type="caution">
    <text evidence="1">The sequence shown here is derived from an EMBL/GenBank/DDBJ whole genome shotgun (WGS) entry which is preliminary data.</text>
</comment>